<dbReference type="Gene3D" id="1.10.3720.10">
    <property type="entry name" value="MetI-like"/>
    <property type="match status" value="1"/>
</dbReference>
<dbReference type="PANTHER" id="PTHR42727:SF1">
    <property type="entry name" value="PHOSPHATE TRANSPORT SYSTEM PERMEASE"/>
    <property type="match status" value="1"/>
</dbReference>
<protein>
    <submittedName>
        <fullName evidence="7">ABC transporter permease subunit</fullName>
    </submittedName>
</protein>
<organism evidence="7">
    <name type="scientific">Candidatus Tenderia electrophaga</name>
    <dbReference type="NCBI Taxonomy" id="1748243"/>
    <lineage>
        <taxon>Bacteria</taxon>
        <taxon>Pseudomonadati</taxon>
        <taxon>Pseudomonadota</taxon>
        <taxon>Gammaproteobacteria</taxon>
        <taxon>Candidatus Tenderiales</taxon>
        <taxon>Candidatus Tenderiaceae</taxon>
        <taxon>Candidatus Tenderia</taxon>
    </lineage>
</organism>
<feature type="transmembrane region" description="Helical" evidence="5">
    <location>
        <begin position="260"/>
        <end position="283"/>
    </location>
</feature>
<evidence type="ECO:0000256" key="2">
    <source>
        <dbReference type="ARBA" id="ARBA00022692"/>
    </source>
</evidence>
<dbReference type="AlphaFoldDB" id="A0A832J329"/>
<feature type="transmembrane region" description="Helical" evidence="5">
    <location>
        <begin position="521"/>
        <end position="542"/>
    </location>
</feature>
<name>A0A832J329_9GAMM</name>
<dbReference type="PROSITE" id="PS50928">
    <property type="entry name" value="ABC_TM1"/>
    <property type="match status" value="1"/>
</dbReference>
<dbReference type="InterPro" id="IPR000515">
    <property type="entry name" value="MetI-like"/>
</dbReference>
<dbReference type="InterPro" id="IPR035906">
    <property type="entry name" value="MetI-like_sf"/>
</dbReference>
<reference evidence="7" key="1">
    <citation type="journal article" date="2020" name="mSystems">
        <title>Genome- and Community-Level Interaction Insights into Carbon Utilization and Element Cycling Functions of Hydrothermarchaeota in Hydrothermal Sediment.</title>
        <authorList>
            <person name="Zhou Z."/>
            <person name="Liu Y."/>
            <person name="Xu W."/>
            <person name="Pan J."/>
            <person name="Luo Z.H."/>
            <person name="Li M."/>
        </authorList>
    </citation>
    <scope>NUCLEOTIDE SEQUENCE [LARGE SCALE GENOMIC DNA]</scope>
    <source>
        <strain evidence="7">HyVt-505</strain>
    </source>
</reference>
<evidence type="ECO:0000256" key="3">
    <source>
        <dbReference type="ARBA" id="ARBA00022989"/>
    </source>
</evidence>
<feature type="transmembrane region" description="Helical" evidence="5">
    <location>
        <begin position="452"/>
        <end position="472"/>
    </location>
</feature>
<keyword evidence="4 5" id="KW-0472">Membrane</keyword>
<evidence type="ECO:0000313" key="7">
    <source>
        <dbReference type="EMBL" id="HHJ80680.1"/>
    </source>
</evidence>
<dbReference type="InterPro" id="IPR036322">
    <property type="entry name" value="WD40_repeat_dom_sf"/>
</dbReference>
<evidence type="ECO:0000256" key="1">
    <source>
        <dbReference type="ARBA" id="ARBA00004651"/>
    </source>
</evidence>
<comment type="similarity">
    <text evidence="5">Belongs to the binding-protein-dependent transport system permease family.</text>
</comment>
<sequence>EMAMIVAMTDDGELLVSSGEKEVSFLDDAVTVETETFSIASDLGNYSHLLLSKEMDIVYLASRKGDISVYDVSDAEYPEQIEALNLKTDITSFEFLTGDISLLVGNSKGNISQWFPVRDDNGTARLTKIREFSLGTTAITGITTEHSRKGFLAIDDKGEVGVFHTTAEKTILKEKLMDVAAKTVAIAPRANAAMIEDQQGNLAFIKLHNEHPEVSWSSLWGEVWYESYDKPDYIWQSSSASNDFEAKFSLIPISFGTIKAAFYAMLFAVPLAIFGAIYTAYFMTPKMRSVVKPTIEIMEALPTVILGFLAGLWLAPMLEANLPAILAMILLLPLSVIAASYIWHCMPLHIRNTVSDGWLAGLLIPLVILVVWISFSLNHPLEALLFGGNTQQWLDSELGVSFDQRNSLVVGIAMGFAVIPTIFSITEDAIFGVPKHLTNGSLALGATTWQTLTRVVILTASPGIFTAVMIGFGRAVGETMIVLMATGNTPVMDFSIFQGMRTLSANIAVEMPESEVDSTHYRVLFLAALVLFMFTFFFNTIAEVVRQRLRKKYGSL</sequence>
<dbReference type="Pfam" id="PF00528">
    <property type="entry name" value="BPD_transp_1"/>
    <property type="match status" value="1"/>
</dbReference>
<feature type="non-terminal residue" evidence="7">
    <location>
        <position position="1"/>
    </location>
</feature>
<feature type="transmembrane region" description="Helical" evidence="5">
    <location>
        <begin position="295"/>
        <end position="316"/>
    </location>
</feature>
<evidence type="ECO:0000256" key="5">
    <source>
        <dbReference type="RuleBase" id="RU363032"/>
    </source>
</evidence>
<keyword evidence="5" id="KW-0813">Transport</keyword>
<feature type="domain" description="ABC transmembrane type-1" evidence="6">
    <location>
        <begin position="254"/>
        <end position="542"/>
    </location>
</feature>
<keyword evidence="3 5" id="KW-1133">Transmembrane helix</keyword>
<feature type="transmembrane region" description="Helical" evidence="5">
    <location>
        <begin position="322"/>
        <end position="345"/>
    </location>
</feature>
<dbReference type="GO" id="GO:0055085">
    <property type="term" value="P:transmembrane transport"/>
    <property type="evidence" value="ECO:0007669"/>
    <property type="project" value="InterPro"/>
</dbReference>
<evidence type="ECO:0000259" key="6">
    <source>
        <dbReference type="PROSITE" id="PS50928"/>
    </source>
</evidence>
<keyword evidence="2 5" id="KW-0812">Transmembrane</keyword>
<dbReference type="PANTHER" id="PTHR42727">
    <property type="entry name" value="PHOSPHATE TRANSPORT SYSTEM PERMEASE PROTEIN"/>
    <property type="match status" value="1"/>
</dbReference>
<evidence type="ECO:0000256" key="4">
    <source>
        <dbReference type="ARBA" id="ARBA00023136"/>
    </source>
</evidence>
<dbReference type="CDD" id="cd06261">
    <property type="entry name" value="TM_PBP2"/>
    <property type="match status" value="1"/>
</dbReference>
<comment type="caution">
    <text evidence="7">The sequence shown here is derived from an EMBL/GenBank/DDBJ whole genome shotgun (WGS) entry which is preliminary data.</text>
</comment>
<comment type="subcellular location">
    <subcellularLocation>
        <location evidence="1 5">Cell membrane</location>
        <topology evidence="1 5">Multi-pass membrane protein</topology>
    </subcellularLocation>
</comment>
<dbReference type="GO" id="GO:0005886">
    <property type="term" value="C:plasma membrane"/>
    <property type="evidence" value="ECO:0007669"/>
    <property type="project" value="UniProtKB-SubCell"/>
</dbReference>
<dbReference type="EMBL" id="DRNF01000223">
    <property type="protein sequence ID" value="HHJ80680.1"/>
    <property type="molecule type" value="Genomic_DNA"/>
</dbReference>
<gene>
    <name evidence="7" type="ORF">ENJ65_03510</name>
</gene>
<accession>A0A832J329</accession>
<dbReference type="SUPFAM" id="SSF161098">
    <property type="entry name" value="MetI-like"/>
    <property type="match status" value="2"/>
</dbReference>
<feature type="transmembrane region" description="Helical" evidence="5">
    <location>
        <begin position="408"/>
        <end position="431"/>
    </location>
</feature>
<dbReference type="Proteomes" id="UP000885832">
    <property type="component" value="Unassembled WGS sequence"/>
</dbReference>
<dbReference type="SUPFAM" id="SSF50978">
    <property type="entry name" value="WD40 repeat-like"/>
    <property type="match status" value="1"/>
</dbReference>
<feature type="transmembrane region" description="Helical" evidence="5">
    <location>
        <begin position="357"/>
        <end position="375"/>
    </location>
</feature>
<proteinExistence type="inferred from homology"/>